<dbReference type="InterPro" id="IPR008313">
    <property type="entry name" value="GH125"/>
</dbReference>
<organism evidence="1 2">
    <name type="scientific">Candidatus Mediterraneibacter faecavium</name>
    <dbReference type="NCBI Taxonomy" id="2838668"/>
    <lineage>
        <taxon>Bacteria</taxon>
        <taxon>Bacillati</taxon>
        <taxon>Bacillota</taxon>
        <taxon>Clostridia</taxon>
        <taxon>Lachnospirales</taxon>
        <taxon>Lachnospiraceae</taxon>
        <taxon>Mediterraneibacter</taxon>
    </lineage>
</organism>
<dbReference type="Gene3D" id="1.50.10.10">
    <property type="match status" value="1"/>
</dbReference>
<gene>
    <name evidence="1" type="ORF">H9697_02300</name>
</gene>
<proteinExistence type="predicted"/>
<reference evidence="1" key="2">
    <citation type="submission" date="2021-04" db="EMBL/GenBank/DDBJ databases">
        <authorList>
            <person name="Gilroy R."/>
        </authorList>
    </citation>
    <scope>NUCLEOTIDE SEQUENCE</scope>
    <source>
        <strain evidence="1">CHK196-7946</strain>
    </source>
</reference>
<dbReference type="GO" id="GO:0005975">
    <property type="term" value="P:carbohydrate metabolic process"/>
    <property type="evidence" value="ECO:0007669"/>
    <property type="project" value="InterPro"/>
</dbReference>
<dbReference type="PANTHER" id="PTHR31047">
    <property type="entry name" value="MEIOTICALLY UP-REGULATED GENE 157 PROTEIN"/>
    <property type="match status" value="1"/>
</dbReference>
<dbReference type="SMART" id="SM01149">
    <property type="entry name" value="DUF1237"/>
    <property type="match status" value="1"/>
</dbReference>
<comment type="caution">
    <text evidence="1">The sequence shown here is derived from an EMBL/GenBank/DDBJ whole genome shotgun (WGS) entry which is preliminary data.</text>
</comment>
<dbReference type="InterPro" id="IPR012341">
    <property type="entry name" value="6hp_glycosidase-like_sf"/>
</dbReference>
<dbReference type="SUPFAM" id="SSF48208">
    <property type="entry name" value="Six-hairpin glycosidases"/>
    <property type="match status" value="1"/>
</dbReference>
<dbReference type="EMBL" id="DWVY01000009">
    <property type="protein sequence ID" value="HJC73771.1"/>
    <property type="molecule type" value="Genomic_DNA"/>
</dbReference>
<dbReference type="Proteomes" id="UP000823902">
    <property type="component" value="Unassembled WGS sequence"/>
</dbReference>
<reference evidence="1" key="1">
    <citation type="journal article" date="2021" name="PeerJ">
        <title>Extensive microbial diversity within the chicken gut microbiome revealed by metagenomics and culture.</title>
        <authorList>
            <person name="Gilroy R."/>
            <person name="Ravi A."/>
            <person name="Getino M."/>
            <person name="Pursley I."/>
            <person name="Horton D.L."/>
            <person name="Alikhan N.F."/>
            <person name="Baker D."/>
            <person name="Gharbi K."/>
            <person name="Hall N."/>
            <person name="Watson M."/>
            <person name="Adriaenssens E.M."/>
            <person name="Foster-Nyarko E."/>
            <person name="Jarju S."/>
            <person name="Secka A."/>
            <person name="Antonio M."/>
            <person name="Oren A."/>
            <person name="Chaudhuri R.R."/>
            <person name="La Ragione R."/>
            <person name="Hildebrand F."/>
            <person name="Pallen M.J."/>
        </authorList>
    </citation>
    <scope>NUCLEOTIDE SEQUENCE</scope>
    <source>
        <strain evidence="1">CHK196-7946</strain>
    </source>
</reference>
<dbReference type="InterPro" id="IPR008928">
    <property type="entry name" value="6-hairpin_glycosidase_sf"/>
</dbReference>
<dbReference type="PIRSF" id="PIRSF028846">
    <property type="entry name" value="UCP028846"/>
    <property type="match status" value="1"/>
</dbReference>
<dbReference type="GO" id="GO:0016787">
    <property type="term" value="F:hydrolase activity"/>
    <property type="evidence" value="ECO:0007669"/>
    <property type="project" value="UniProtKB-KW"/>
</dbReference>
<dbReference type="Pfam" id="PF06824">
    <property type="entry name" value="Glyco_hydro_125"/>
    <property type="match status" value="1"/>
</dbReference>
<keyword evidence="1" id="KW-0378">Hydrolase</keyword>
<dbReference type="PANTHER" id="PTHR31047:SF0">
    <property type="entry name" value="MEIOTICALLY UP-REGULATED GENE 157 PROTEIN"/>
    <property type="match status" value="1"/>
</dbReference>
<name>A0A9D2Q7C3_9FIRM</name>
<dbReference type="AlphaFoldDB" id="A0A9D2Q7C3"/>
<evidence type="ECO:0000313" key="1">
    <source>
        <dbReference type="EMBL" id="HJC73771.1"/>
    </source>
</evidence>
<sequence>MISNECLNEFLNEVRAKAKGHGRLLAQFERSFLNTLETTVKIMDDGTVHVITGDIPAMWLRDSTAQIRPFLFPAKENGEIRQMIAGLVKRQFACICLDPYANAFNEGPTGACWEKDDPDQSPWVWERKFEVDSLCYPIQLAWLLWKNTGCTDQFDGNFRTGARKILNVFRTEQNHESHSAYRFMREGSFYTDTLSRDGKGALVKPEIGMVWSGFRPSDDACTYGYLIPSNMFAVVALGYLEEIAEKVLCDEGLAKEACSLKEQIHAAIEEYGRTKTEAFGTVYAYEADGYGMFNLMDDANVPSLLSMSYLGYQADEDTMEHTRNMILSEANPYYYKGTQAAGIGSPHTPHGYIWHIALAMQGLTESSREEKRRILQLLADTTGGTGMMHEGFCADDPGKYTREWFSWANAMYAELFLDYLGYRLEI</sequence>
<accession>A0A9D2Q7C3</accession>
<protein>
    <submittedName>
        <fullName evidence="1">Glycoside hydrolase family 125 protein</fullName>
    </submittedName>
</protein>
<evidence type="ECO:0000313" key="2">
    <source>
        <dbReference type="Proteomes" id="UP000823902"/>
    </source>
</evidence>